<accession>A0A5C4VDT0</accession>
<evidence type="ECO:0000313" key="2">
    <source>
        <dbReference type="Proteomes" id="UP000311713"/>
    </source>
</evidence>
<keyword evidence="2" id="KW-1185">Reference proteome</keyword>
<organism evidence="1 2">
    <name type="scientific">Streptomyces sedi</name>
    <dbReference type="NCBI Taxonomy" id="555059"/>
    <lineage>
        <taxon>Bacteria</taxon>
        <taxon>Bacillati</taxon>
        <taxon>Actinomycetota</taxon>
        <taxon>Actinomycetes</taxon>
        <taxon>Kitasatosporales</taxon>
        <taxon>Streptomycetaceae</taxon>
        <taxon>Streptomyces</taxon>
    </lineage>
</organism>
<protein>
    <submittedName>
        <fullName evidence="1">Uncharacterized protein</fullName>
    </submittedName>
</protein>
<dbReference type="RefSeq" id="WP_139639899.1">
    <property type="nucleotide sequence ID" value="NZ_BAAAZS010000014.1"/>
</dbReference>
<dbReference type="EMBL" id="VDGT01000001">
    <property type="protein sequence ID" value="TNM34134.1"/>
    <property type="molecule type" value="Genomic_DNA"/>
</dbReference>
<dbReference type="OrthoDB" id="4243544at2"/>
<evidence type="ECO:0000313" key="1">
    <source>
        <dbReference type="EMBL" id="TNM34134.1"/>
    </source>
</evidence>
<proteinExistence type="predicted"/>
<sequence length="137" mass="15388">MAGSADLRKKAAFAVARDLARPETRELFADNGFPSQSNIIVTLESDTVEEVFDRVRRDAPPVTVAIYWPATERLEYTSFRPGDQLGDRVAGTEDVGATATIGMLFDHVERQDTHGFRFNLVWERPAMKVARFESALR</sequence>
<gene>
    <name evidence="1" type="ORF">FH715_00025</name>
</gene>
<reference evidence="1 2" key="1">
    <citation type="submission" date="2019-06" db="EMBL/GenBank/DDBJ databases">
        <title>Draft genome of Streptomyces sedi sp. JCM16909.</title>
        <authorList>
            <person name="Klykleung N."/>
            <person name="Tanasupawat S."/>
            <person name="Kudo T."/>
            <person name="Yuki M."/>
            <person name="Ohkuma M."/>
        </authorList>
    </citation>
    <scope>NUCLEOTIDE SEQUENCE [LARGE SCALE GENOMIC DNA]</scope>
    <source>
        <strain evidence="1 2">JCM 16909</strain>
    </source>
</reference>
<comment type="caution">
    <text evidence="1">The sequence shown here is derived from an EMBL/GenBank/DDBJ whole genome shotgun (WGS) entry which is preliminary data.</text>
</comment>
<name>A0A5C4VDT0_9ACTN</name>
<dbReference type="AlphaFoldDB" id="A0A5C4VDT0"/>
<dbReference type="Proteomes" id="UP000311713">
    <property type="component" value="Unassembled WGS sequence"/>
</dbReference>